<proteinExistence type="predicted"/>
<dbReference type="Proteomes" id="UP000573327">
    <property type="component" value="Unassembled WGS sequence"/>
</dbReference>
<evidence type="ECO:0000313" key="3">
    <source>
        <dbReference type="Proteomes" id="UP000573327"/>
    </source>
</evidence>
<dbReference type="AlphaFoldDB" id="A0A7W7SGD0"/>
<evidence type="ECO:0000256" key="1">
    <source>
        <dbReference type="SAM" id="SignalP"/>
    </source>
</evidence>
<dbReference type="RefSeq" id="WP_184920696.1">
    <property type="nucleotide sequence ID" value="NZ_JACHJR010000001.1"/>
</dbReference>
<organism evidence="2 3">
    <name type="scientific">Kitasatospora gansuensis</name>
    <dbReference type="NCBI Taxonomy" id="258050"/>
    <lineage>
        <taxon>Bacteria</taxon>
        <taxon>Bacillati</taxon>
        <taxon>Actinomycetota</taxon>
        <taxon>Actinomycetes</taxon>
        <taxon>Kitasatosporales</taxon>
        <taxon>Streptomycetaceae</taxon>
        <taxon>Kitasatospora</taxon>
    </lineage>
</organism>
<name>A0A7W7SGD0_9ACTN</name>
<feature type="chain" id="PRO_5030726281" evidence="1">
    <location>
        <begin position="31"/>
        <end position="50"/>
    </location>
</feature>
<evidence type="ECO:0000313" key="2">
    <source>
        <dbReference type="EMBL" id="MBB4949960.1"/>
    </source>
</evidence>
<accession>A0A7W7SGD0</accession>
<protein>
    <submittedName>
        <fullName evidence="2">Uncharacterized protein</fullName>
    </submittedName>
</protein>
<gene>
    <name evidence="2" type="ORF">F4556_005495</name>
</gene>
<comment type="caution">
    <text evidence="2">The sequence shown here is derived from an EMBL/GenBank/DDBJ whole genome shotgun (WGS) entry which is preliminary data.</text>
</comment>
<keyword evidence="1" id="KW-0732">Signal</keyword>
<sequence>MLRTVIAKTAAVATIALAVLLPLNAGTATAATTAAQPAPVVVTANDLIWG</sequence>
<feature type="signal peptide" evidence="1">
    <location>
        <begin position="1"/>
        <end position="30"/>
    </location>
</feature>
<keyword evidence="3" id="KW-1185">Reference proteome</keyword>
<reference evidence="2 3" key="1">
    <citation type="submission" date="2020-08" db="EMBL/GenBank/DDBJ databases">
        <title>Sequencing the genomes of 1000 actinobacteria strains.</title>
        <authorList>
            <person name="Klenk H.-P."/>
        </authorList>
    </citation>
    <scope>NUCLEOTIDE SEQUENCE [LARGE SCALE GENOMIC DNA]</scope>
    <source>
        <strain evidence="2 3">DSM 44786</strain>
    </source>
</reference>
<dbReference type="EMBL" id="JACHJR010000001">
    <property type="protein sequence ID" value="MBB4949960.1"/>
    <property type="molecule type" value="Genomic_DNA"/>
</dbReference>